<protein>
    <submittedName>
        <fullName evidence="1">Uncharacterized protein</fullName>
    </submittedName>
</protein>
<organism evidence="1">
    <name type="scientific">Lacticaseibacillus rhamnosus</name>
    <name type="common">Lactobacillus rhamnosus</name>
    <dbReference type="NCBI Taxonomy" id="47715"/>
    <lineage>
        <taxon>Bacteria</taxon>
        <taxon>Bacillati</taxon>
        <taxon>Bacillota</taxon>
        <taxon>Bacilli</taxon>
        <taxon>Lactobacillales</taxon>
        <taxon>Lactobacillaceae</taxon>
        <taxon>Lacticaseibacillus</taxon>
    </lineage>
</organism>
<gene>
    <name evidence="1" type="ORF">LRLFYP97_01094</name>
</gene>
<evidence type="ECO:0000313" key="1">
    <source>
        <dbReference type="EMBL" id="VYT60245.1"/>
    </source>
</evidence>
<proteinExistence type="predicted"/>
<reference evidence="1" key="1">
    <citation type="submission" date="2019-11" db="EMBL/GenBank/DDBJ databases">
        <authorList>
            <person name="Feng L."/>
        </authorList>
    </citation>
    <scope>NUCLEOTIDE SEQUENCE</scope>
    <source>
        <strain evidence="1">LrhamnosusLFYP97</strain>
    </source>
</reference>
<name>A0A6N2Y0M4_LACRH</name>
<dbReference type="EMBL" id="CACRTK010000022">
    <property type="protein sequence ID" value="VYT60245.1"/>
    <property type="molecule type" value="Genomic_DNA"/>
</dbReference>
<accession>A0A6N2Y0M4</accession>
<dbReference type="AlphaFoldDB" id="A0A6N2Y0M4"/>
<sequence>MRRMGAFTMETEAYMTLAEVKSRQLALKRQVPLDQAIAENIQNWAQWLLDEGFEGSYFTAKLEGAAILIRDLNGQLVATITTDAPSYVTAFKQADRMTMLAIQTKLRRLIDQHGLTLS</sequence>